<dbReference type="Proteomes" id="UP000592294">
    <property type="component" value="Unassembled WGS sequence"/>
</dbReference>
<dbReference type="RefSeq" id="WP_176978395.1">
    <property type="nucleotide sequence ID" value="NZ_JABZEO010000036.1"/>
</dbReference>
<gene>
    <name evidence="1" type="ORF">HW932_20935</name>
</gene>
<protein>
    <submittedName>
        <fullName evidence="1">Uncharacterized protein</fullName>
    </submittedName>
</protein>
<evidence type="ECO:0000313" key="1">
    <source>
        <dbReference type="EMBL" id="NVZ11716.1"/>
    </source>
</evidence>
<reference evidence="1 2" key="1">
    <citation type="submission" date="2020-06" db="EMBL/GenBank/DDBJ databases">
        <title>Whole-genome sequence of Allochromatium humboldtianum DSM 21881, type strain.</title>
        <authorList>
            <person name="Kyndt J.A."/>
            <person name="Meyer T.E."/>
        </authorList>
    </citation>
    <scope>NUCLEOTIDE SEQUENCE [LARGE SCALE GENOMIC DNA]</scope>
    <source>
        <strain evidence="1 2">DSM 21881</strain>
    </source>
</reference>
<organism evidence="1 2">
    <name type="scientific">Allochromatium humboldtianum</name>
    <dbReference type="NCBI Taxonomy" id="504901"/>
    <lineage>
        <taxon>Bacteria</taxon>
        <taxon>Pseudomonadati</taxon>
        <taxon>Pseudomonadota</taxon>
        <taxon>Gammaproteobacteria</taxon>
        <taxon>Chromatiales</taxon>
        <taxon>Chromatiaceae</taxon>
        <taxon>Allochromatium</taxon>
    </lineage>
</organism>
<dbReference type="EMBL" id="JABZEO010000036">
    <property type="protein sequence ID" value="NVZ11716.1"/>
    <property type="molecule type" value="Genomic_DNA"/>
</dbReference>
<evidence type="ECO:0000313" key="2">
    <source>
        <dbReference type="Proteomes" id="UP000592294"/>
    </source>
</evidence>
<proteinExistence type="predicted"/>
<name>A0A850RHR1_9GAMM</name>
<sequence>MWDNALAAEARATWDDLSLSDPALKLDMRMDAALLSVGAFADRYAGKVRAVLAKAGSDRDPDYCWDLAVALWQICREG</sequence>
<comment type="caution">
    <text evidence="1">The sequence shown here is derived from an EMBL/GenBank/DDBJ whole genome shotgun (WGS) entry which is preliminary data.</text>
</comment>
<dbReference type="AlphaFoldDB" id="A0A850RHR1"/>
<keyword evidence="2" id="KW-1185">Reference proteome</keyword>
<accession>A0A850RHR1</accession>